<evidence type="ECO:0000313" key="5">
    <source>
        <dbReference type="EMBL" id="MDL2403651.1"/>
    </source>
</evidence>
<comment type="function">
    <text evidence="1">Hydrolyzes indole-3-acetamide (IAM) into indole-3-acetic acid (IAA).</text>
</comment>
<comment type="caution">
    <text evidence="5">The sequence shown here is derived from an EMBL/GenBank/DDBJ whole genome shotgun (WGS) entry which is preliminary data.</text>
</comment>
<organism evidence="5 6">
    <name type="scientific">Rhizobium mayense</name>
    <dbReference type="NCBI Taxonomy" id="1312184"/>
    <lineage>
        <taxon>Bacteria</taxon>
        <taxon>Pseudomonadati</taxon>
        <taxon>Pseudomonadota</taxon>
        <taxon>Alphaproteobacteria</taxon>
        <taxon>Hyphomicrobiales</taxon>
        <taxon>Rhizobiaceae</taxon>
        <taxon>Rhizobium/Agrobacterium group</taxon>
        <taxon>Rhizobium</taxon>
    </lineage>
</organism>
<sequence length="463" mass="48827">MNENLTIAGLLENFRSGAMSPVEILERSVARIANLNPRINALTALCVERAMEEARASEKRYMGGIALPLDGIPFAAKDLLDTENVPTTYGSALYRGNIPRTDAEAVARLRQAGAILVGKSATHEFGWGITTTSALHGPTRNPWDLTRVPGGSSGGSAAALAADLLPLALGSDTGGSIRIPSAFCGTAGIKPTRDRVSTKGAFALASSLDHVGPMAQTAADLSLALAVLDGTYRPGMKDQGPNPKMLAGLRILVVDDLHPVGLTEDINRVFAAACRALSRNGATIIDRRWPETDRPDPYGILAPTLNAEARLRHEITLRHYPLRAEEYSPDVCKRIDLAAQYGLPEYIEAAQRRAAFTAHFVSLFSGGEVLLSPVSAVGPVKIGADALIHDGQSVELRTAVMGYIAPQSLSGLPAAVIRAGFDRDNMPVGIQLTMAAGSDHRLIEIATALELILGATAAGGPNL</sequence>
<dbReference type="PANTHER" id="PTHR11895:SF7">
    <property type="entry name" value="GLUTAMYL-TRNA(GLN) AMIDOTRANSFERASE SUBUNIT A, MITOCHONDRIAL"/>
    <property type="match status" value="1"/>
</dbReference>
<feature type="domain" description="Amidase" evidence="4">
    <location>
        <begin position="23"/>
        <end position="442"/>
    </location>
</feature>
<evidence type="ECO:0000256" key="1">
    <source>
        <dbReference type="ARBA" id="ARBA00003871"/>
    </source>
</evidence>
<dbReference type="Gene3D" id="3.90.1300.10">
    <property type="entry name" value="Amidase signature (AS) domain"/>
    <property type="match status" value="1"/>
</dbReference>
<protein>
    <recommendedName>
        <fullName evidence="3">Indoleacetamide hydrolase</fullName>
    </recommendedName>
</protein>
<dbReference type="Proteomes" id="UP001172645">
    <property type="component" value="Unassembled WGS sequence"/>
</dbReference>
<evidence type="ECO:0000256" key="2">
    <source>
        <dbReference type="ARBA" id="ARBA00009199"/>
    </source>
</evidence>
<name>A0ABT7K4V6_9HYPH</name>
<gene>
    <name evidence="5" type="ORF">PY649_32780</name>
</gene>
<dbReference type="RefSeq" id="WP_285873117.1">
    <property type="nucleotide sequence ID" value="NZ_JARFYM010000055.1"/>
</dbReference>
<accession>A0ABT7K4V6</accession>
<proteinExistence type="inferred from homology"/>
<dbReference type="InterPro" id="IPR020556">
    <property type="entry name" value="Amidase_CS"/>
</dbReference>
<comment type="similarity">
    <text evidence="2">Belongs to the amidase family.</text>
</comment>
<reference evidence="5" key="1">
    <citation type="submission" date="2023-06" db="EMBL/GenBank/DDBJ databases">
        <title>Phylogenetic Diversity of Rhizobium strains.</title>
        <authorList>
            <person name="Moura F.T."/>
            <person name="Helene L.C.F."/>
            <person name="Hungria M."/>
        </authorList>
    </citation>
    <scope>NUCLEOTIDE SEQUENCE</scope>
    <source>
        <strain evidence="5">CCGE526</strain>
    </source>
</reference>
<dbReference type="EMBL" id="JARFYM010000055">
    <property type="protein sequence ID" value="MDL2403651.1"/>
    <property type="molecule type" value="Genomic_DNA"/>
</dbReference>
<dbReference type="InterPro" id="IPR036928">
    <property type="entry name" value="AS_sf"/>
</dbReference>
<dbReference type="PANTHER" id="PTHR11895">
    <property type="entry name" value="TRANSAMIDASE"/>
    <property type="match status" value="1"/>
</dbReference>
<dbReference type="Pfam" id="PF01425">
    <property type="entry name" value="Amidase"/>
    <property type="match status" value="1"/>
</dbReference>
<keyword evidence="6" id="KW-1185">Reference proteome</keyword>
<dbReference type="PROSITE" id="PS00571">
    <property type="entry name" value="AMIDASES"/>
    <property type="match status" value="1"/>
</dbReference>
<evidence type="ECO:0000313" key="6">
    <source>
        <dbReference type="Proteomes" id="UP001172645"/>
    </source>
</evidence>
<dbReference type="InterPro" id="IPR023631">
    <property type="entry name" value="Amidase_dom"/>
</dbReference>
<evidence type="ECO:0000259" key="4">
    <source>
        <dbReference type="Pfam" id="PF01425"/>
    </source>
</evidence>
<dbReference type="InterPro" id="IPR000120">
    <property type="entry name" value="Amidase"/>
</dbReference>
<dbReference type="SUPFAM" id="SSF75304">
    <property type="entry name" value="Amidase signature (AS) enzymes"/>
    <property type="match status" value="1"/>
</dbReference>
<evidence type="ECO:0000256" key="3">
    <source>
        <dbReference type="ARBA" id="ARBA00021874"/>
    </source>
</evidence>